<comment type="caution">
    <text evidence="1">The sequence shown here is derived from an EMBL/GenBank/DDBJ whole genome shotgun (WGS) entry which is preliminary data.</text>
</comment>
<evidence type="ECO:0000313" key="2">
    <source>
        <dbReference type="Proteomes" id="UP001602245"/>
    </source>
</evidence>
<gene>
    <name evidence="1" type="ORF">ACFY35_14865</name>
</gene>
<dbReference type="Gene3D" id="3.40.630.30">
    <property type="match status" value="1"/>
</dbReference>
<reference evidence="1 2" key="1">
    <citation type="submission" date="2024-10" db="EMBL/GenBank/DDBJ databases">
        <title>The Natural Products Discovery Center: Release of the First 8490 Sequenced Strains for Exploring Actinobacteria Biosynthetic Diversity.</title>
        <authorList>
            <person name="Kalkreuter E."/>
            <person name="Kautsar S.A."/>
            <person name="Yang D."/>
            <person name="Bader C.D."/>
            <person name="Teijaro C.N."/>
            <person name="Fluegel L."/>
            <person name="Davis C.M."/>
            <person name="Simpson J.R."/>
            <person name="Lauterbach L."/>
            <person name="Steele A.D."/>
            <person name="Gui C."/>
            <person name="Meng S."/>
            <person name="Li G."/>
            <person name="Viehrig K."/>
            <person name="Ye F."/>
            <person name="Su P."/>
            <person name="Kiefer A.F."/>
            <person name="Nichols A."/>
            <person name="Cepeda A.J."/>
            <person name="Yan W."/>
            <person name="Fan B."/>
            <person name="Jiang Y."/>
            <person name="Adhikari A."/>
            <person name="Zheng C.-J."/>
            <person name="Schuster L."/>
            <person name="Cowan T.M."/>
            <person name="Smanski M.J."/>
            <person name="Chevrette M.G."/>
            <person name="De Carvalho L.P.S."/>
            <person name="Shen B."/>
        </authorList>
    </citation>
    <scope>NUCLEOTIDE SEQUENCE [LARGE SCALE GENOMIC DNA]</scope>
    <source>
        <strain evidence="1 2">NPDC000087</strain>
    </source>
</reference>
<keyword evidence="2" id="KW-1185">Reference proteome</keyword>
<sequence length="242" mass="26977">MRGVAVTVADRPDLSEKAWQCTSDLMPEYNNHGDVLDEYWPRLTAELPEYQFHLLGDDEQILARARSIPLHWDGTPDGLPPGIDGALIRGFDGREPNVLCALLVAVPRAVQGRGVSAGALMAMSGIARRHGFKSLIAPVRPSAKERYPLVPIDRYATWRRPDGLLFDPWMRVHERLGAGVLKPEQQSLRITSTVADWEGWTGLAFPESGAYWFPGGLATVDIDLSADRGLYFEPNVWMHHQL</sequence>
<proteinExistence type="predicted"/>
<organism evidence="1 2">
    <name type="scientific">Paractinoplanes globisporus</name>
    <dbReference type="NCBI Taxonomy" id="113565"/>
    <lineage>
        <taxon>Bacteria</taxon>
        <taxon>Bacillati</taxon>
        <taxon>Actinomycetota</taxon>
        <taxon>Actinomycetes</taxon>
        <taxon>Micromonosporales</taxon>
        <taxon>Micromonosporaceae</taxon>
        <taxon>Paractinoplanes</taxon>
    </lineage>
</organism>
<evidence type="ECO:0008006" key="3">
    <source>
        <dbReference type="Google" id="ProtNLM"/>
    </source>
</evidence>
<dbReference type="SUPFAM" id="SSF55729">
    <property type="entry name" value="Acyl-CoA N-acyltransferases (Nat)"/>
    <property type="match status" value="1"/>
</dbReference>
<evidence type="ECO:0000313" key="1">
    <source>
        <dbReference type="EMBL" id="MFF5290724.1"/>
    </source>
</evidence>
<dbReference type="RefSeq" id="WP_026205423.1">
    <property type="nucleotide sequence ID" value="NZ_JBIAZU010000002.1"/>
</dbReference>
<accession>A0ABW6WBN2</accession>
<dbReference type="EMBL" id="JBIAZU010000002">
    <property type="protein sequence ID" value="MFF5290724.1"/>
    <property type="molecule type" value="Genomic_DNA"/>
</dbReference>
<name>A0ABW6WBN2_9ACTN</name>
<protein>
    <recommendedName>
        <fullName evidence="3">N-acetyltransferase domain-containing protein</fullName>
    </recommendedName>
</protein>
<dbReference type="Proteomes" id="UP001602245">
    <property type="component" value="Unassembled WGS sequence"/>
</dbReference>
<dbReference type="InterPro" id="IPR016181">
    <property type="entry name" value="Acyl_CoA_acyltransferase"/>
</dbReference>